<accession>A0ABD1T082</accession>
<dbReference type="PANTHER" id="PTHR46328">
    <property type="entry name" value="FAR-RED IMPAIRED RESPONSIVE (FAR1) FAMILY PROTEIN-RELATED"/>
    <property type="match status" value="1"/>
</dbReference>
<proteinExistence type="predicted"/>
<name>A0ABD1T082_9LAMI</name>
<gene>
    <name evidence="2" type="ORF">Adt_21746</name>
</gene>
<protein>
    <submittedName>
        <fullName evidence="2">Protein FAR1-RELATED SEQUENCE</fullName>
    </submittedName>
</protein>
<dbReference type="Proteomes" id="UP001604336">
    <property type="component" value="Unassembled WGS sequence"/>
</dbReference>
<dbReference type="InterPro" id="IPR004330">
    <property type="entry name" value="FAR1_DNA_bnd_dom"/>
</dbReference>
<dbReference type="AlphaFoldDB" id="A0ABD1T082"/>
<keyword evidence="3" id="KW-1185">Reference proteome</keyword>
<sequence length="198" mass="22641">MTETGNEISYSDNEVVNRNVLQVDDDCFKDSSHEIGRENGSALNDVMCGEDGEIVPKIGMKFKDDNEVYEFYKSYAYRLGFPIRKRNLKKGGDGVVRYVTFTYSQKGRRINTTSTSLKPQPTIQTGCKARMTTCLEVCGTWRINTVHLEHNHKISPSKSRLYRCNRELSAQIKRKLEVSDIAGTPLHKSYNSIFDIKR</sequence>
<reference evidence="3" key="1">
    <citation type="submission" date="2024-07" db="EMBL/GenBank/DDBJ databases">
        <title>Two chromosome-level genome assemblies of Korean endemic species Abeliophyllum distichum and Forsythia ovata (Oleaceae).</title>
        <authorList>
            <person name="Jang H."/>
        </authorList>
    </citation>
    <scope>NUCLEOTIDE SEQUENCE [LARGE SCALE GENOMIC DNA]</scope>
</reference>
<dbReference type="EMBL" id="JBFOLK010000006">
    <property type="protein sequence ID" value="KAL2506125.1"/>
    <property type="molecule type" value="Genomic_DNA"/>
</dbReference>
<dbReference type="Pfam" id="PF03101">
    <property type="entry name" value="FAR1"/>
    <property type="match status" value="1"/>
</dbReference>
<comment type="caution">
    <text evidence="2">The sequence shown here is derived from an EMBL/GenBank/DDBJ whole genome shotgun (WGS) entry which is preliminary data.</text>
</comment>
<organism evidence="2 3">
    <name type="scientific">Abeliophyllum distichum</name>
    <dbReference type="NCBI Taxonomy" id="126358"/>
    <lineage>
        <taxon>Eukaryota</taxon>
        <taxon>Viridiplantae</taxon>
        <taxon>Streptophyta</taxon>
        <taxon>Embryophyta</taxon>
        <taxon>Tracheophyta</taxon>
        <taxon>Spermatophyta</taxon>
        <taxon>Magnoliopsida</taxon>
        <taxon>eudicotyledons</taxon>
        <taxon>Gunneridae</taxon>
        <taxon>Pentapetalae</taxon>
        <taxon>asterids</taxon>
        <taxon>lamiids</taxon>
        <taxon>Lamiales</taxon>
        <taxon>Oleaceae</taxon>
        <taxon>Forsythieae</taxon>
        <taxon>Abeliophyllum</taxon>
    </lineage>
</organism>
<evidence type="ECO:0000313" key="2">
    <source>
        <dbReference type="EMBL" id="KAL2506125.1"/>
    </source>
</evidence>
<dbReference type="PANTHER" id="PTHR46328:SF35">
    <property type="entry name" value="PROTEIN FAR1-RELATED SEQUENCE 5-LIKE"/>
    <property type="match status" value="1"/>
</dbReference>
<feature type="domain" description="FAR1" evidence="1">
    <location>
        <begin position="70"/>
        <end position="155"/>
    </location>
</feature>
<evidence type="ECO:0000259" key="1">
    <source>
        <dbReference type="Pfam" id="PF03101"/>
    </source>
</evidence>
<evidence type="ECO:0000313" key="3">
    <source>
        <dbReference type="Proteomes" id="UP001604336"/>
    </source>
</evidence>